<dbReference type="GO" id="GO:0016787">
    <property type="term" value="F:hydrolase activity"/>
    <property type="evidence" value="ECO:0007669"/>
    <property type="project" value="InterPro"/>
</dbReference>
<proteinExistence type="predicted"/>
<organism evidence="2">
    <name type="scientific">marine sediment metagenome</name>
    <dbReference type="NCBI Taxonomy" id="412755"/>
    <lineage>
        <taxon>unclassified sequences</taxon>
        <taxon>metagenomes</taxon>
        <taxon>ecological metagenomes</taxon>
    </lineage>
</organism>
<dbReference type="EMBL" id="LAZR01012206">
    <property type="protein sequence ID" value="KKM28028.1"/>
    <property type="molecule type" value="Genomic_DNA"/>
</dbReference>
<evidence type="ECO:0000313" key="2">
    <source>
        <dbReference type="EMBL" id="KKM28028.1"/>
    </source>
</evidence>
<dbReference type="AlphaFoldDB" id="A0A0F9L1H2"/>
<dbReference type="Gene3D" id="3.20.20.140">
    <property type="entry name" value="Metal-dependent hydrolases"/>
    <property type="match status" value="1"/>
</dbReference>
<dbReference type="InterPro" id="IPR032466">
    <property type="entry name" value="Metal_Hydrolase"/>
</dbReference>
<dbReference type="Pfam" id="PF04909">
    <property type="entry name" value="Amidohydro_2"/>
    <property type="match status" value="1"/>
</dbReference>
<feature type="domain" description="Amidohydrolase-related" evidence="1">
    <location>
        <begin position="27"/>
        <end position="247"/>
    </location>
</feature>
<gene>
    <name evidence="2" type="ORF">LCGC14_1568820</name>
</gene>
<sequence>MRFLDCNAAIGLPQNAPACGRFGGGAGADEMLAAMDRAGIERSLVWHVAQRDQDAVTGNRLLADAIAGRERLIGCWSLLPSQSPELPPADGWFAEASAAGVKAMRAFPKEHRYLLRPEVVADVMERMLAARMPLILSLAAVTWDQVSDLLAAFPELTVILADMGCWGPDRYFRPLIERYPNTYIDISDYLLDGGIESFVGDYGPGRMLFGSGFPTRYHGGMMLALAHAEIPEQARRAVAAGNLERLLSEVKA</sequence>
<dbReference type="SUPFAM" id="SSF51556">
    <property type="entry name" value="Metallo-dependent hydrolases"/>
    <property type="match status" value="1"/>
</dbReference>
<reference evidence="2" key="1">
    <citation type="journal article" date="2015" name="Nature">
        <title>Complex archaea that bridge the gap between prokaryotes and eukaryotes.</title>
        <authorList>
            <person name="Spang A."/>
            <person name="Saw J.H."/>
            <person name="Jorgensen S.L."/>
            <person name="Zaremba-Niedzwiedzka K."/>
            <person name="Martijn J."/>
            <person name="Lind A.E."/>
            <person name="van Eijk R."/>
            <person name="Schleper C."/>
            <person name="Guy L."/>
            <person name="Ettema T.J."/>
        </authorList>
    </citation>
    <scope>NUCLEOTIDE SEQUENCE</scope>
</reference>
<dbReference type="InterPro" id="IPR006680">
    <property type="entry name" value="Amidohydro-rel"/>
</dbReference>
<protein>
    <recommendedName>
        <fullName evidence="1">Amidohydrolase-related domain-containing protein</fullName>
    </recommendedName>
</protein>
<evidence type="ECO:0000259" key="1">
    <source>
        <dbReference type="Pfam" id="PF04909"/>
    </source>
</evidence>
<name>A0A0F9L1H2_9ZZZZ</name>
<accession>A0A0F9L1H2</accession>
<comment type="caution">
    <text evidence="2">The sequence shown here is derived from an EMBL/GenBank/DDBJ whole genome shotgun (WGS) entry which is preliminary data.</text>
</comment>